<comment type="similarity">
    <text evidence="1 4">Belongs to the D-isomer specific 2-hydroxyacid dehydrogenase family.</text>
</comment>
<dbReference type="InterPro" id="IPR050857">
    <property type="entry name" value="D-2-hydroxyacid_DH"/>
</dbReference>
<dbReference type="PANTHER" id="PTHR42789">
    <property type="entry name" value="D-ISOMER SPECIFIC 2-HYDROXYACID DEHYDROGENASE FAMILY PROTEIN (AFU_ORTHOLOGUE AFUA_6G10090)"/>
    <property type="match status" value="1"/>
</dbReference>
<reference evidence="7" key="1">
    <citation type="submission" date="2017-05" db="EMBL/GenBank/DDBJ databases">
        <title>Complete and WGS of Bordetella genogroups.</title>
        <authorList>
            <person name="Spilker T."/>
            <person name="Lipuma J."/>
        </authorList>
    </citation>
    <scope>NUCLEOTIDE SEQUENCE</scope>
    <source>
        <strain evidence="7">AU21707</strain>
    </source>
</reference>
<dbReference type="PROSITE" id="PS00670">
    <property type="entry name" value="D_2_HYDROXYACID_DH_2"/>
    <property type="match status" value="1"/>
</dbReference>
<accession>A0A261R0X3</accession>
<proteinExistence type="inferred from homology"/>
<evidence type="ECO:0000256" key="1">
    <source>
        <dbReference type="ARBA" id="ARBA00005854"/>
    </source>
</evidence>
<evidence type="ECO:0000256" key="2">
    <source>
        <dbReference type="ARBA" id="ARBA00023002"/>
    </source>
</evidence>
<dbReference type="EMBL" id="NEVJ01000003">
    <property type="protein sequence ID" value="OZI18695.1"/>
    <property type="molecule type" value="Genomic_DNA"/>
</dbReference>
<dbReference type="InterPro" id="IPR029753">
    <property type="entry name" value="D-isomer_DH_CS"/>
</dbReference>
<dbReference type="Pfam" id="PF02826">
    <property type="entry name" value="2-Hacid_dh_C"/>
    <property type="match status" value="1"/>
</dbReference>
<dbReference type="Pfam" id="PF00389">
    <property type="entry name" value="2-Hacid_dh"/>
    <property type="match status" value="1"/>
</dbReference>
<dbReference type="InterPro" id="IPR006140">
    <property type="entry name" value="D-isomer_DH_NAD-bd"/>
</dbReference>
<dbReference type="CDD" id="cd12173">
    <property type="entry name" value="PGDH_4"/>
    <property type="match status" value="1"/>
</dbReference>
<feature type="domain" description="D-isomer specific 2-hydroxyacid dehydrogenase NAD-binding" evidence="6">
    <location>
        <begin position="117"/>
        <end position="289"/>
    </location>
</feature>
<dbReference type="InterPro" id="IPR036291">
    <property type="entry name" value="NAD(P)-bd_dom_sf"/>
</dbReference>
<dbReference type="GO" id="GO:0016616">
    <property type="term" value="F:oxidoreductase activity, acting on the CH-OH group of donors, NAD or NADP as acceptor"/>
    <property type="evidence" value="ECO:0007669"/>
    <property type="project" value="InterPro"/>
</dbReference>
<dbReference type="Gene3D" id="3.40.50.720">
    <property type="entry name" value="NAD(P)-binding Rossmann-like Domain"/>
    <property type="match status" value="2"/>
</dbReference>
<evidence type="ECO:0000256" key="3">
    <source>
        <dbReference type="ARBA" id="ARBA00023027"/>
    </source>
</evidence>
<dbReference type="PROSITE" id="PS00671">
    <property type="entry name" value="D_2_HYDROXYACID_DH_3"/>
    <property type="match status" value="1"/>
</dbReference>
<dbReference type="OrthoDB" id="9805416at2"/>
<keyword evidence="3" id="KW-0520">NAD</keyword>
<dbReference type="FunFam" id="3.40.50.720:FF:000203">
    <property type="entry name" value="D-3-phosphoglycerate dehydrogenase (SerA)"/>
    <property type="match status" value="1"/>
</dbReference>
<dbReference type="SUPFAM" id="SSF52283">
    <property type="entry name" value="Formate/glycerate dehydrogenase catalytic domain-like"/>
    <property type="match status" value="1"/>
</dbReference>
<evidence type="ECO:0000256" key="4">
    <source>
        <dbReference type="RuleBase" id="RU003719"/>
    </source>
</evidence>
<evidence type="ECO:0000313" key="8">
    <source>
        <dbReference type="Proteomes" id="UP000216857"/>
    </source>
</evidence>
<dbReference type="STRING" id="1416803.CAL13_02895"/>
<gene>
    <name evidence="7" type="ORF">CAL26_13395</name>
</gene>
<dbReference type="SUPFAM" id="SSF51735">
    <property type="entry name" value="NAD(P)-binding Rossmann-fold domains"/>
    <property type="match status" value="1"/>
</dbReference>
<protein>
    <submittedName>
        <fullName evidence="7">3-phosphoglycerate dehydrogenase</fullName>
    </submittedName>
</protein>
<evidence type="ECO:0000259" key="6">
    <source>
        <dbReference type="Pfam" id="PF02826"/>
    </source>
</evidence>
<evidence type="ECO:0000313" key="7">
    <source>
        <dbReference type="EMBL" id="OZI18695.1"/>
    </source>
</evidence>
<organism evidence="7 8">
    <name type="scientific">Bordetella genomosp. 9</name>
    <dbReference type="NCBI Taxonomy" id="1416803"/>
    <lineage>
        <taxon>Bacteria</taxon>
        <taxon>Pseudomonadati</taxon>
        <taxon>Pseudomonadota</taxon>
        <taxon>Betaproteobacteria</taxon>
        <taxon>Burkholderiales</taxon>
        <taxon>Alcaligenaceae</taxon>
        <taxon>Bordetella</taxon>
    </lineage>
</organism>
<feature type="domain" description="D-isomer specific 2-hydroxyacid dehydrogenase catalytic" evidence="5">
    <location>
        <begin position="20"/>
        <end position="314"/>
    </location>
</feature>
<dbReference type="InterPro" id="IPR006139">
    <property type="entry name" value="D-isomer_2_OHA_DH_cat_dom"/>
</dbReference>
<evidence type="ECO:0000259" key="5">
    <source>
        <dbReference type="Pfam" id="PF00389"/>
    </source>
</evidence>
<dbReference type="PANTHER" id="PTHR42789:SF1">
    <property type="entry name" value="D-ISOMER SPECIFIC 2-HYDROXYACID DEHYDROGENASE FAMILY PROTEIN (AFU_ORTHOLOGUE AFUA_6G10090)"/>
    <property type="match status" value="1"/>
</dbReference>
<keyword evidence="8" id="KW-1185">Reference proteome</keyword>
<dbReference type="AlphaFoldDB" id="A0A261R0X3"/>
<dbReference type="GO" id="GO:0051287">
    <property type="term" value="F:NAD binding"/>
    <property type="evidence" value="ECO:0007669"/>
    <property type="project" value="InterPro"/>
</dbReference>
<name>A0A261R0X3_9BORD</name>
<comment type="caution">
    <text evidence="7">The sequence shown here is derived from an EMBL/GenBank/DDBJ whole genome shotgun (WGS) entry which is preliminary data.</text>
</comment>
<sequence>MSSAAQTHTGRPAILVTAADLAPQAVALLDGYDVVYAGKTPTEDDIVALCRQHDPVAIIVRYSKVGAAAMEAAPSLKVISKHGSGTDTIDKAAAQSRGIAVLAAAGANAAAVAEQSVALLLACAKSVVSLDSRMRAGHWDKATHKSAELAGKTLGLIGLGAIGRRVARIAASMDMRVIGFDPYAKDLPADIANVDLATIWRESDAISLHCPLTEENRGMVNAQTLALCKPGVLVVNTARGGLIDEQALLQAVRDGKVRAAGLDSFATEPMRAGHPFQAEPNIILSPHIGGVTQEAYVKMGVGAAENALAVLRQQAAHA</sequence>
<keyword evidence="2 4" id="KW-0560">Oxidoreductase</keyword>
<dbReference type="Proteomes" id="UP000216857">
    <property type="component" value="Unassembled WGS sequence"/>
</dbReference>